<evidence type="ECO:0000313" key="11">
    <source>
        <dbReference type="Proteomes" id="UP000721415"/>
    </source>
</evidence>
<evidence type="ECO:0000256" key="5">
    <source>
        <dbReference type="ARBA" id="ARBA00022723"/>
    </source>
</evidence>
<evidence type="ECO:0000256" key="6">
    <source>
        <dbReference type="ARBA" id="ARBA00022759"/>
    </source>
</evidence>
<dbReference type="SUPFAM" id="SSF55486">
    <property type="entry name" value="Metalloproteases ('zincins'), catalytic domain"/>
    <property type="match status" value="1"/>
</dbReference>
<dbReference type="NCBIfam" id="TIGR00043">
    <property type="entry name" value="rRNA maturation RNase YbeY"/>
    <property type="match status" value="1"/>
</dbReference>
<dbReference type="InterPro" id="IPR002036">
    <property type="entry name" value="YbeY"/>
</dbReference>
<keyword evidence="2 9" id="KW-0690">Ribosome biogenesis</keyword>
<keyword evidence="4 9" id="KW-0540">Nuclease</keyword>
<dbReference type="Pfam" id="PF02130">
    <property type="entry name" value="YbeY"/>
    <property type="match status" value="1"/>
</dbReference>
<sequence length="159" mass="18226">MILEIIDDSNYLNSLQVQMIEEIIQLAALKLAFDFEFELDVSIVDNETIRTLNRDYRSKDDATDVLSFALTEGEDEVDWAQTLDEDTPLSAVHLGDIIISYEKAKEQAEDYGHSFERELAFLAVHGFLHLNGYDHQSADEAEEMFSIQEEVLNEYGLTR</sequence>
<dbReference type="Proteomes" id="UP000721415">
    <property type="component" value="Unassembled WGS sequence"/>
</dbReference>
<evidence type="ECO:0000256" key="1">
    <source>
        <dbReference type="ARBA" id="ARBA00010875"/>
    </source>
</evidence>
<dbReference type="EC" id="3.1.-.-" evidence="9"/>
<evidence type="ECO:0000256" key="2">
    <source>
        <dbReference type="ARBA" id="ARBA00022517"/>
    </source>
</evidence>
<keyword evidence="6 9" id="KW-0255">Endonuclease</keyword>
<organism evidence="10 11">
    <name type="scientific">Facklamia lactis</name>
    <dbReference type="NCBI Taxonomy" id="2749967"/>
    <lineage>
        <taxon>Bacteria</taxon>
        <taxon>Bacillati</taxon>
        <taxon>Bacillota</taxon>
        <taxon>Bacilli</taxon>
        <taxon>Lactobacillales</taxon>
        <taxon>Aerococcaceae</taxon>
        <taxon>Facklamia</taxon>
    </lineage>
</organism>
<reference evidence="10 11" key="1">
    <citation type="submission" date="2020-07" db="EMBL/GenBank/DDBJ databases">
        <title>Facklamia lactis sp. nov., isolated from raw milk.</title>
        <authorList>
            <person name="Doll E.V."/>
            <person name="Huptas C."/>
            <person name="Staib L."/>
            <person name="Wenning M."/>
            <person name="Scherer S."/>
        </authorList>
    </citation>
    <scope>NUCLEOTIDE SEQUENCE [LARGE SCALE GENOMIC DNA]</scope>
    <source>
        <strain evidence="10 11">DSM 111018</strain>
    </source>
</reference>
<keyword evidence="7 9" id="KW-0378">Hydrolase</keyword>
<dbReference type="RefSeq" id="WP_197114734.1">
    <property type="nucleotide sequence ID" value="NZ_JACBXQ010000002.1"/>
</dbReference>
<keyword evidence="3 9" id="KW-0698">rRNA processing</keyword>
<keyword evidence="8 9" id="KW-0862">Zinc</keyword>
<accession>A0ABS0LP41</accession>
<evidence type="ECO:0000256" key="9">
    <source>
        <dbReference type="HAMAP-Rule" id="MF_00009"/>
    </source>
</evidence>
<evidence type="ECO:0000313" key="10">
    <source>
        <dbReference type="EMBL" id="MBG9985904.1"/>
    </source>
</evidence>
<dbReference type="PANTHER" id="PTHR46986:SF1">
    <property type="entry name" value="ENDORIBONUCLEASE YBEY, CHLOROPLASTIC"/>
    <property type="match status" value="1"/>
</dbReference>
<proteinExistence type="inferred from homology"/>
<comment type="caution">
    <text evidence="10">The sequence shown here is derived from an EMBL/GenBank/DDBJ whole genome shotgun (WGS) entry which is preliminary data.</text>
</comment>
<dbReference type="EMBL" id="JACBXQ010000002">
    <property type="protein sequence ID" value="MBG9985904.1"/>
    <property type="molecule type" value="Genomic_DNA"/>
</dbReference>
<feature type="binding site" evidence="9">
    <location>
        <position position="125"/>
    </location>
    <ligand>
        <name>Zn(2+)</name>
        <dbReference type="ChEBI" id="CHEBI:29105"/>
        <note>catalytic</note>
    </ligand>
</feature>
<dbReference type="InterPro" id="IPR020549">
    <property type="entry name" value="YbeY_CS"/>
</dbReference>
<evidence type="ECO:0000256" key="3">
    <source>
        <dbReference type="ARBA" id="ARBA00022552"/>
    </source>
</evidence>
<dbReference type="PANTHER" id="PTHR46986">
    <property type="entry name" value="ENDORIBONUCLEASE YBEY, CHLOROPLASTIC"/>
    <property type="match status" value="1"/>
</dbReference>
<keyword evidence="11" id="KW-1185">Reference proteome</keyword>
<comment type="subcellular location">
    <subcellularLocation>
        <location evidence="9">Cytoplasm</location>
    </subcellularLocation>
</comment>
<comment type="similarity">
    <text evidence="1 9">Belongs to the endoribonuclease YbeY family.</text>
</comment>
<feature type="binding site" evidence="9">
    <location>
        <position position="129"/>
    </location>
    <ligand>
        <name>Zn(2+)</name>
        <dbReference type="ChEBI" id="CHEBI:29105"/>
        <note>catalytic</note>
    </ligand>
</feature>
<dbReference type="Gene3D" id="3.40.390.30">
    <property type="entry name" value="Metalloproteases ('zincins'), catalytic domain"/>
    <property type="match status" value="1"/>
</dbReference>
<keyword evidence="5 9" id="KW-0479">Metal-binding</keyword>
<evidence type="ECO:0000256" key="4">
    <source>
        <dbReference type="ARBA" id="ARBA00022722"/>
    </source>
</evidence>
<feature type="binding site" evidence="9">
    <location>
        <position position="135"/>
    </location>
    <ligand>
        <name>Zn(2+)</name>
        <dbReference type="ChEBI" id="CHEBI:29105"/>
        <note>catalytic</note>
    </ligand>
</feature>
<comment type="cofactor">
    <cofactor evidence="9">
        <name>Zn(2+)</name>
        <dbReference type="ChEBI" id="CHEBI:29105"/>
    </cofactor>
    <text evidence="9">Binds 1 zinc ion.</text>
</comment>
<keyword evidence="9" id="KW-0963">Cytoplasm</keyword>
<protein>
    <recommendedName>
        <fullName evidence="9">Endoribonuclease YbeY</fullName>
        <ecNumber evidence="9">3.1.-.-</ecNumber>
    </recommendedName>
</protein>
<dbReference type="PROSITE" id="PS01306">
    <property type="entry name" value="UPF0054"/>
    <property type="match status" value="1"/>
</dbReference>
<evidence type="ECO:0000256" key="8">
    <source>
        <dbReference type="ARBA" id="ARBA00022833"/>
    </source>
</evidence>
<evidence type="ECO:0000256" key="7">
    <source>
        <dbReference type="ARBA" id="ARBA00022801"/>
    </source>
</evidence>
<name>A0ABS0LP41_9LACT</name>
<dbReference type="HAMAP" id="MF_00009">
    <property type="entry name" value="Endoribonucl_YbeY"/>
    <property type="match status" value="1"/>
</dbReference>
<dbReference type="InterPro" id="IPR023091">
    <property type="entry name" value="MetalPrtase_cat_dom_sf_prd"/>
</dbReference>
<gene>
    <name evidence="9 10" type="primary">ybeY</name>
    <name evidence="10" type="ORF">HZY91_03230</name>
</gene>
<comment type="function">
    <text evidence="9">Single strand-specific metallo-endoribonuclease involved in late-stage 70S ribosome quality control and in maturation of the 3' terminus of the 16S rRNA.</text>
</comment>